<accession>A0A9J7BRY8</accession>
<evidence type="ECO:0000313" key="3">
    <source>
        <dbReference type="Proteomes" id="UP001059380"/>
    </source>
</evidence>
<dbReference type="EMBL" id="CP093313">
    <property type="protein sequence ID" value="UWZ85335.1"/>
    <property type="molecule type" value="Genomic_DNA"/>
</dbReference>
<evidence type="ECO:0000256" key="1">
    <source>
        <dbReference type="SAM" id="MobiDB-lite"/>
    </source>
</evidence>
<organism evidence="2 3">
    <name type="scientific">Occallatibacter riparius</name>
    <dbReference type="NCBI Taxonomy" id="1002689"/>
    <lineage>
        <taxon>Bacteria</taxon>
        <taxon>Pseudomonadati</taxon>
        <taxon>Acidobacteriota</taxon>
        <taxon>Terriglobia</taxon>
        <taxon>Terriglobales</taxon>
        <taxon>Acidobacteriaceae</taxon>
        <taxon>Occallatibacter</taxon>
    </lineage>
</organism>
<reference evidence="2" key="1">
    <citation type="submission" date="2021-04" db="EMBL/GenBank/DDBJ databases">
        <title>Phylogenetic analysis of Acidobacteriaceae.</title>
        <authorList>
            <person name="Qiu L."/>
            <person name="Zhang Q."/>
        </authorList>
    </citation>
    <scope>NUCLEOTIDE SEQUENCE</scope>
    <source>
        <strain evidence="2">DSM 25168</strain>
    </source>
</reference>
<dbReference type="KEGG" id="orp:MOP44_05200"/>
<dbReference type="Proteomes" id="UP001059380">
    <property type="component" value="Chromosome"/>
</dbReference>
<keyword evidence="3" id="KW-1185">Reference proteome</keyword>
<protein>
    <submittedName>
        <fullName evidence="2">Uncharacterized protein</fullName>
    </submittedName>
</protein>
<evidence type="ECO:0000313" key="2">
    <source>
        <dbReference type="EMBL" id="UWZ85335.1"/>
    </source>
</evidence>
<dbReference type="RefSeq" id="WP_260794852.1">
    <property type="nucleotide sequence ID" value="NZ_CP093313.1"/>
</dbReference>
<gene>
    <name evidence="2" type="ORF">MOP44_05200</name>
</gene>
<sequence length="149" mass="15644">MSDPVTETKAVPLYSSASAAAAPVEATETSTQPAASSATPVMSLKDAVHNCRRAYQQTLAADLAKGVVAFKAEEHAAQAYRTAMPFLTSEGNIQAFIACAAHAALIKTIRAEEAVKLMSIARAALVALPRQQSPRGRPARKAQDGLPEK</sequence>
<dbReference type="AlphaFoldDB" id="A0A9J7BRY8"/>
<name>A0A9J7BRY8_9BACT</name>
<feature type="region of interest" description="Disordered" evidence="1">
    <location>
        <begin position="130"/>
        <end position="149"/>
    </location>
</feature>
<proteinExistence type="predicted"/>